<reference evidence="2 3" key="1">
    <citation type="submission" date="2015-04" db="EMBL/GenBank/DDBJ databases">
        <authorList>
            <person name="Syromyatnikov M.Y."/>
            <person name="Popov V.N."/>
        </authorList>
    </citation>
    <scope>NUCLEOTIDE SEQUENCE [LARGE SCALE GENOMIC DNA]</scope>
</reference>
<evidence type="ECO:0000259" key="1">
    <source>
        <dbReference type="PROSITE" id="PS50279"/>
    </source>
</evidence>
<dbReference type="InterPro" id="IPR036880">
    <property type="entry name" value="Kunitz_BPTI_sf"/>
</dbReference>
<accession>A0A1J1IJG3</accession>
<dbReference type="STRING" id="568069.A0A1J1IJG3"/>
<name>A0A1J1IJG3_9DIPT</name>
<feature type="domain" description="BPTI/Kunitz inhibitor" evidence="1">
    <location>
        <begin position="42"/>
        <end position="96"/>
    </location>
</feature>
<gene>
    <name evidence="2" type="ORF">CLUMA_CG012397</name>
</gene>
<evidence type="ECO:0000313" key="2">
    <source>
        <dbReference type="EMBL" id="CRK98585.1"/>
    </source>
</evidence>
<keyword evidence="3" id="KW-1185">Reference proteome</keyword>
<dbReference type="OrthoDB" id="4473401at2759"/>
<proteinExistence type="predicted"/>
<dbReference type="PROSITE" id="PS50279">
    <property type="entry name" value="BPTI_KUNITZ_2"/>
    <property type="match status" value="1"/>
</dbReference>
<dbReference type="EMBL" id="CVRI01000048">
    <property type="protein sequence ID" value="CRK98585.1"/>
    <property type="molecule type" value="Genomic_DNA"/>
</dbReference>
<organism evidence="2 3">
    <name type="scientific">Clunio marinus</name>
    <dbReference type="NCBI Taxonomy" id="568069"/>
    <lineage>
        <taxon>Eukaryota</taxon>
        <taxon>Metazoa</taxon>
        <taxon>Ecdysozoa</taxon>
        <taxon>Arthropoda</taxon>
        <taxon>Hexapoda</taxon>
        <taxon>Insecta</taxon>
        <taxon>Pterygota</taxon>
        <taxon>Neoptera</taxon>
        <taxon>Endopterygota</taxon>
        <taxon>Diptera</taxon>
        <taxon>Nematocera</taxon>
        <taxon>Chironomoidea</taxon>
        <taxon>Chironomidae</taxon>
        <taxon>Clunio</taxon>
    </lineage>
</organism>
<dbReference type="InterPro" id="IPR002223">
    <property type="entry name" value="Kunitz_BPTI"/>
</dbReference>
<dbReference type="AlphaFoldDB" id="A0A1J1IJG3"/>
<dbReference type="SUPFAM" id="SSF57362">
    <property type="entry name" value="BPTI-like"/>
    <property type="match status" value="1"/>
</dbReference>
<dbReference type="Pfam" id="PF00014">
    <property type="entry name" value="Kunitz_BPTI"/>
    <property type="match status" value="1"/>
</dbReference>
<dbReference type="Proteomes" id="UP000183832">
    <property type="component" value="Unassembled WGS sequence"/>
</dbReference>
<sequence>MNFKAEAFYFVNQDENNFRLRCFNFFELGRSLSWWAKSFSPCDQAIDQGDEPCDDSRADFVWFYFESQGICVTLEYTGCGGNDNRFESEADCMMECVQP</sequence>
<dbReference type="Gene3D" id="4.10.410.10">
    <property type="entry name" value="Pancreatic trypsin inhibitor Kunitz domain"/>
    <property type="match status" value="1"/>
</dbReference>
<evidence type="ECO:0000313" key="3">
    <source>
        <dbReference type="Proteomes" id="UP000183832"/>
    </source>
</evidence>
<dbReference type="GO" id="GO:0004867">
    <property type="term" value="F:serine-type endopeptidase inhibitor activity"/>
    <property type="evidence" value="ECO:0007669"/>
    <property type="project" value="InterPro"/>
</dbReference>
<protein>
    <submittedName>
        <fullName evidence="2">CLUMA_CG012397, isoform A</fullName>
    </submittedName>
</protein>
<dbReference type="SMART" id="SM00131">
    <property type="entry name" value="KU"/>
    <property type="match status" value="1"/>
</dbReference>